<evidence type="ECO:0000313" key="2">
    <source>
        <dbReference type="Proteomes" id="UP000500857"/>
    </source>
</evidence>
<dbReference type="Proteomes" id="UP000500857">
    <property type="component" value="Chromosome"/>
</dbReference>
<dbReference type="InterPro" id="IPR029044">
    <property type="entry name" value="Nucleotide-diphossugar_trans"/>
</dbReference>
<sequence>MTLKKIYIATGFCADKKGEESHYPQVGLQSSSLKFQQIYLKCIVVFFATSIRHNSNAHHVLCTNLDKLPDIGNTETEKLLEQIGVEIVRLPFTFQPPEKYFDSWKSTFYKLDLIKYFSRTCDRNEAAFCLDSDCVWIDSIEGLAAEIQRSGYVTYNTGFNEKYKISHLNRRDLSKLYRELGLSLNEEIPVYCGAELIAAKDKNFQKLLGEIERGWEFSLEQFRQNKTKFNTEEHLLNFAYNSLQAPLGNGNPYIDRIWTTLGGFNNASDRHLNLTIWHLPFEKKYGFKRLFEKVVDFQSEFWQVPEKELAGYLSRFFGIPKRTPQKLIVDSIDALSYRSTKIMAKILPTGVSKNS</sequence>
<gene>
    <name evidence="1" type="ORF">HCG48_14030</name>
</gene>
<dbReference type="RefSeq" id="WP_168569717.1">
    <property type="nucleotide sequence ID" value="NZ_CP051167.1"/>
</dbReference>
<name>A0A6H1TYS8_9CYAN</name>
<organism evidence="1 2">
    <name type="scientific">Oxynema aestuarii AP17</name>
    <dbReference type="NCBI Taxonomy" id="2064643"/>
    <lineage>
        <taxon>Bacteria</taxon>
        <taxon>Bacillati</taxon>
        <taxon>Cyanobacteriota</taxon>
        <taxon>Cyanophyceae</taxon>
        <taxon>Oscillatoriophycideae</taxon>
        <taxon>Oscillatoriales</taxon>
        <taxon>Oscillatoriaceae</taxon>
        <taxon>Oxynema</taxon>
        <taxon>Oxynema aestuarii</taxon>
    </lineage>
</organism>
<dbReference type="EMBL" id="CP051167">
    <property type="protein sequence ID" value="QIZ71565.1"/>
    <property type="molecule type" value="Genomic_DNA"/>
</dbReference>
<dbReference type="AlphaFoldDB" id="A0A6H1TYS8"/>
<accession>A0A6H1TYS8</accession>
<keyword evidence="2" id="KW-1185">Reference proteome</keyword>
<dbReference type="SUPFAM" id="SSF53448">
    <property type="entry name" value="Nucleotide-diphospho-sugar transferases"/>
    <property type="match status" value="1"/>
</dbReference>
<dbReference type="KEGG" id="oxy:HCG48_14030"/>
<proteinExistence type="predicted"/>
<reference evidence="1 2" key="1">
    <citation type="submission" date="2020-04" db="EMBL/GenBank/DDBJ databases">
        <authorList>
            <person name="Basu S."/>
            <person name="Maruthanayagam V."/>
            <person name="Chakraborty S."/>
            <person name="Pramanik A."/>
            <person name="Mukherjee J."/>
            <person name="Brink B."/>
        </authorList>
    </citation>
    <scope>NUCLEOTIDE SEQUENCE [LARGE SCALE GENOMIC DNA]</scope>
    <source>
        <strain evidence="1 2">AP17</strain>
    </source>
</reference>
<protein>
    <submittedName>
        <fullName evidence="1">Uncharacterized protein</fullName>
    </submittedName>
</protein>
<evidence type="ECO:0000313" key="1">
    <source>
        <dbReference type="EMBL" id="QIZ71565.1"/>
    </source>
</evidence>